<evidence type="ECO:0000256" key="1">
    <source>
        <dbReference type="SAM" id="Phobius"/>
    </source>
</evidence>
<gene>
    <name evidence="2" type="ORF">HNR37_001088</name>
</gene>
<dbReference type="AlphaFoldDB" id="A0A7W7Y476"/>
<keyword evidence="1" id="KW-0812">Transmembrane</keyword>
<evidence type="ECO:0008006" key="4">
    <source>
        <dbReference type="Google" id="ProtNLM"/>
    </source>
</evidence>
<feature type="transmembrane region" description="Helical" evidence="1">
    <location>
        <begin position="67"/>
        <end position="84"/>
    </location>
</feature>
<organism evidence="2 3">
    <name type="scientific">Desulfurispira natronophila</name>
    <dbReference type="NCBI Taxonomy" id="682562"/>
    <lineage>
        <taxon>Bacteria</taxon>
        <taxon>Pseudomonadati</taxon>
        <taxon>Chrysiogenota</taxon>
        <taxon>Chrysiogenia</taxon>
        <taxon>Chrysiogenales</taxon>
        <taxon>Chrysiogenaceae</taxon>
        <taxon>Desulfurispira</taxon>
    </lineage>
</organism>
<comment type="caution">
    <text evidence="2">The sequence shown here is derived from an EMBL/GenBank/DDBJ whole genome shotgun (WGS) entry which is preliminary data.</text>
</comment>
<proteinExistence type="predicted"/>
<reference evidence="2 3" key="1">
    <citation type="submission" date="2020-08" db="EMBL/GenBank/DDBJ databases">
        <title>Genomic Encyclopedia of Type Strains, Phase IV (KMG-IV): sequencing the most valuable type-strain genomes for metagenomic binning, comparative biology and taxonomic classification.</title>
        <authorList>
            <person name="Goeker M."/>
        </authorList>
    </citation>
    <scope>NUCLEOTIDE SEQUENCE [LARGE SCALE GENOMIC DNA]</scope>
    <source>
        <strain evidence="2 3">DSM 22071</strain>
    </source>
</reference>
<name>A0A7W7Y476_9BACT</name>
<dbReference type="RefSeq" id="WP_183731087.1">
    <property type="nucleotide sequence ID" value="NZ_JACHID010000005.1"/>
</dbReference>
<sequence>MRKVNFLEHYQKGYYDIMESALEKPPPIWTLAGIKFYFFSAFWEEFFDASFGKKLRMLGQLLRTRKLRLIAVSAIMGIIVGYFFSPGRGDPELPHDVTESMVERARLHEHFIQTQGVPVGDFRLISQTSPYLPATTYDEPPLRSRLQVYYSFEAPRAHAVAAEVARTLGWKLEVDEALADRFGFRVIVEGYATMQMAESLRRELQLDHVIRREDRYYPASTIFFNRQSAEELARDIRYHQAMIITDSDRAIVYSVLTPPLNDTQIEHVTQHLRLLGYRPIRTS</sequence>
<evidence type="ECO:0000313" key="2">
    <source>
        <dbReference type="EMBL" id="MBB5021775.1"/>
    </source>
</evidence>
<evidence type="ECO:0000313" key="3">
    <source>
        <dbReference type="Proteomes" id="UP000528322"/>
    </source>
</evidence>
<protein>
    <recommendedName>
        <fullName evidence="4">SPOR domain-containing protein</fullName>
    </recommendedName>
</protein>
<keyword evidence="3" id="KW-1185">Reference proteome</keyword>
<dbReference type="EMBL" id="JACHID010000005">
    <property type="protein sequence ID" value="MBB5021775.1"/>
    <property type="molecule type" value="Genomic_DNA"/>
</dbReference>
<dbReference type="Proteomes" id="UP000528322">
    <property type="component" value="Unassembled WGS sequence"/>
</dbReference>
<keyword evidence="1" id="KW-1133">Transmembrane helix</keyword>
<accession>A0A7W7Y476</accession>
<keyword evidence="1" id="KW-0472">Membrane</keyword>